<organism evidence="1 2">
    <name type="scientific">Callosobruchus maculatus</name>
    <name type="common">Southern cowpea weevil</name>
    <name type="synonym">Pulse bruchid</name>
    <dbReference type="NCBI Taxonomy" id="64391"/>
    <lineage>
        <taxon>Eukaryota</taxon>
        <taxon>Metazoa</taxon>
        <taxon>Ecdysozoa</taxon>
        <taxon>Arthropoda</taxon>
        <taxon>Hexapoda</taxon>
        <taxon>Insecta</taxon>
        <taxon>Pterygota</taxon>
        <taxon>Neoptera</taxon>
        <taxon>Endopterygota</taxon>
        <taxon>Coleoptera</taxon>
        <taxon>Polyphaga</taxon>
        <taxon>Cucujiformia</taxon>
        <taxon>Chrysomeloidea</taxon>
        <taxon>Chrysomelidae</taxon>
        <taxon>Bruchinae</taxon>
        <taxon>Bruchini</taxon>
        <taxon>Callosobruchus</taxon>
    </lineage>
</organism>
<proteinExistence type="predicted"/>
<dbReference type="EMBL" id="CAACVG010002821">
    <property type="protein sequence ID" value="VEN36939.1"/>
    <property type="molecule type" value="Genomic_DNA"/>
</dbReference>
<dbReference type="AlphaFoldDB" id="A0A653BN27"/>
<keyword evidence="2" id="KW-1185">Reference proteome</keyword>
<evidence type="ECO:0000313" key="2">
    <source>
        <dbReference type="Proteomes" id="UP000410492"/>
    </source>
</evidence>
<name>A0A653BN27_CALMS</name>
<gene>
    <name evidence="1" type="ORF">CALMAC_LOCUS2357</name>
</gene>
<protein>
    <submittedName>
        <fullName evidence="1">Uncharacterized protein</fullName>
    </submittedName>
</protein>
<sequence length="69" mass="7905">MDFATVVEYSVHSSTPINTKRCKHNDGACRLPEVIIKLSGLLSKKNTSDDVHKKMLQQPNLYKFIWQNS</sequence>
<reference evidence="1 2" key="1">
    <citation type="submission" date="2019-01" db="EMBL/GenBank/DDBJ databases">
        <authorList>
            <person name="Sayadi A."/>
        </authorList>
    </citation>
    <scope>NUCLEOTIDE SEQUENCE [LARGE SCALE GENOMIC DNA]</scope>
</reference>
<dbReference type="Proteomes" id="UP000410492">
    <property type="component" value="Unassembled WGS sequence"/>
</dbReference>
<accession>A0A653BN27</accession>
<evidence type="ECO:0000313" key="1">
    <source>
        <dbReference type="EMBL" id="VEN36939.1"/>
    </source>
</evidence>